<evidence type="ECO:0000313" key="2">
    <source>
        <dbReference type="Proteomes" id="UP001457282"/>
    </source>
</evidence>
<comment type="caution">
    <text evidence="1">The sequence shown here is derived from an EMBL/GenBank/DDBJ whole genome shotgun (WGS) entry which is preliminary data.</text>
</comment>
<proteinExistence type="predicted"/>
<keyword evidence="2" id="KW-1185">Reference proteome</keyword>
<reference evidence="1 2" key="1">
    <citation type="journal article" date="2023" name="G3 (Bethesda)">
        <title>A chromosome-length genome assembly and annotation of blackberry (Rubus argutus, cv. 'Hillquist').</title>
        <authorList>
            <person name="Bruna T."/>
            <person name="Aryal R."/>
            <person name="Dudchenko O."/>
            <person name="Sargent D.J."/>
            <person name="Mead D."/>
            <person name="Buti M."/>
            <person name="Cavallini A."/>
            <person name="Hytonen T."/>
            <person name="Andres J."/>
            <person name="Pham M."/>
            <person name="Weisz D."/>
            <person name="Mascagni F."/>
            <person name="Usai G."/>
            <person name="Natali L."/>
            <person name="Bassil N."/>
            <person name="Fernandez G.E."/>
            <person name="Lomsadze A."/>
            <person name="Armour M."/>
            <person name="Olukolu B."/>
            <person name="Poorten T."/>
            <person name="Britton C."/>
            <person name="Davik J."/>
            <person name="Ashrafi H."/>
            <person name="Aiden E.L."/>
            <person name="Borodovsky M."/>
            <person name="Worthington M."/>
        </authorList>
    </citation>
    <scope>NUCLEOTIDE SEQUENCE [LARGE SCALE GENOMIC DNA]</scope>
    <source>
        <strain evidence="1">PI 553951</strain>
    </source>
</reference>
<dbReference type="Proteomes" id="UP001457282">
    <property type="component" value="Unassembled WGS sequence"/>
</dbReference>
<sequence length="143" mass="15859">MAAISECGSREVHDWLGEMRPGLQWVDAGLDEVRQRNLEVATGLGMAATPYGRGGFDEPWSGLAGPAEHGWQQRRAQRSRRRDLIGRRMEVVSWCLVETRRRLHGGWAVFIFLSRSSQRRRGGEASVMVFDGGGSGRCDASDG</sequence>
<dbReference type="EMBL" id="JBEDUW010000003">
    <property type="protein sequence ID" value="KAK9939136.1"/>
    <property type="molecule type" value="Genomic_DNA"/>
</dbReference>
<gene>
    <name evidence="1" type="ORF">M0R45_015843</name>
</gene>
<protein>
    <submittedName>
        <fullName evidence="1">Uncharacterized protein</fullName>
    </submittedName>
</protein>
<accession>A0AAW1XQD9</accession>
<name>A0AAW1XQD9_RUBAR</name>
<dbReference type="AlphaFoldDB" id="A0AAW1XQD9"/>
<evidence type="ECO:0000313" key="1">
    <source>
        <dbReference type="EMBL" id="KAK9939136.1"/>
    </source>
</evidence>
<organism evidence="1 2">
    <name type="scientific">Rubus argutus</name>
    <name type="common">Southern blackberry</name>
    <dbReference type="NCBI Taxonomy" id="59490"/>
    <lineage>
        <taxon>Eukaryota</taxon>
        <taxon>Viridiplantae</taxon>
        <taxon>Streptophyta</taxon>
        <taxon>Embryophyta</taxon>
        <taxon>Tracheophyta</taxon>
        <taxon>Spermatophyta</taxon>
        <taxon>Magnoliopsida</taxon>
        <taxon>eudicotyledons</taxon>
        <taxon>Gunneridae</taxon>
        <taxon>Pentapetalae</taxon>
        <taxon>rosids</taxon>
        <taxon>fabids</taxon>
        <taxon>Rosales</taxon>
        <taxon>Rosaceae</taxon>
        <taxon>Rosoideae</taxon>
        <taxon>Rosoideae incertae sedis</taxon>
        <taxon>Rubus</taxon>
    </lineage>
</organism>